<feature type="compositionally biased region" description="Basic and acidic residues" evidence="1">
    <location>
        <begin position="221"/>
        <end position="231"/>
    </location>
</feature>
<feature type="compositionally biased region" description="Basic and acidic residues" evidence="1">
    <location>
        <begin position="1"/>
        <end position="26"/>
    </location>
</feature>
<feature type="compositionally biased region" description="Basic and acidic residues" evidence="1">
    <location>
        <begin position="421"/>
        <end position="441"/>
    </location>
</feature>
<evidence type="ECO:0000313" key="2">
    <source>
        <dbReference type="EMBL" id="MPL80536.1"/>
    </source>
</evidence>
<evidence type="ECO:0000256" key="1">
    <source>
        <dbReference type="SAM" id="MobiDB-lite"/>
    </source>
</evidence>
<feature type="compositionally biased region" description="Basic and acidic residues" evidence="1">
    <location>
        <begin position="285"/>
        <end position="310"/>
    </location>
</feature>
<proteinExistence type="predicted"/>
<feature type="compositionally biased region" description="Basic and acidic residues" evidence="1">
    <location>
        <begin position="244"/>
        <end position="278"/>
    </location>
</feature>
<sequence>MAGSHSHEAPDRDGSREHDTKVEQHQHHVAHQMLQLQPGDGERRQKPERLHHVGPLIADLHRQRRRRDRGGQLLRRIHHHRALNDPLPAARRHEQIDQTGGEEGPDRQGLGAGNRDEPVREGHDQARARKDREDTGIERVLDDDPADHLHPVVQRREEPARGDEQRDAEEQEQQVHEVQRDGAALVEIEPGIEQAEQAHAHPDDPRMVQPLGEGEFPDLGLGDRQHRGGMRLDDLGGVLRVQHGVEQRQRDQQEQVHRNEIGREDRLAQRHEADRALEEVTGGVDEQRHRAREPHTVDGKARIARRDHQRIVQPRHLAPEFLRDQRAQHEAEAPVEPAADTTEQGGDDDRSARRVDAHDHKVHQLVHRRGARKDVARQQDHRHLHGEAEQVPEPLAPVAGGVDDPGALGEHGDQHGQGGQQDRHDQRVGHVAVHDSREKVGNRVQRSLPSGPPARIRLNLY</sequence>
<feature type="region of interest" description="Disordered" evidence="1">
    <location>
        <begin position="244"/>
        <end position="461"/>
    </location>
</feature>
<feature type="compositionally biased region" description="Basic and acidic residues" evidence="1">
    <location>
        <begin position="40"/>
        <end position="51"/>
    </location>
</feature>
<name>A0A644UN94_9ZZZZ</name>
<organism evidence="2">
    <name type="scientific">bioreactor metagenome</name>
    <dbReference type="NCBI Taxonomy" id="1076179"/>
    <lineage>
        <taxon>unclassified sequences</taxon>
        <taxon>metagenomes</taxon>
        <taxon>ecological metagenomes</taxon>
    </lineage>
</organism>
<feature type="compositionally biased region" description="Basic and acidic residues" evidence="1">
    <location>
        <begin position="347"/>
        <end position="359"/>
    </location>
</feature>
<feature type="region of interest" description="Disordered" evidence="1">
    <location>
        <begin position="1"/>
        <end position="180"/>
    </location>
</feature>
<feature type="compositionally biased region" description="Basic and acidic residues" evidence="1">
    <location>
        <begin position="372"/>
        <end position="388"/>
    </location>
</feature>
<dbReference type="AlphaFoldDB" id="A0A644UN94"/>
<feature type="compositionally biased region" description="Basic and acidic residues" evidence="1">
    <location>
        <begin position="196"/>
        <end position="206"/>
    </location>
</feature>
<dbReference type="EMBL" id="VSSQ01000138">
    <property type="protein sequence ID" value="MPL80536.1"/>
    <property type="molecule type" value="Genomic_DNA"/>
</dbReference>
<feature type="compositionally biased region" description="Basic and acidic residues" evidence="1">
    <location>
        <begin position="317"/>
        <end position="332"/>
    </location>
</feature>
<feature type="compositionally biased region" description="Basic and acidic residues" evidence="1">
    <location>
        <begin position="114"/>
        <end position="165"/>
    </location>
</feature>
<reference evidence="2" key="1">
    <citation type="submission" date="2019-08" db="EMBL/GenBank/DDBJ databases">
        <authorList>
            <person name="Kucharzyk K."/>
            <person name="Murdoch R.W."/>
            <person name="Higgins S."/>
            <person name="Loffler F."/>
        </authorList>
    </citation>
    <scope>NUCLEOTIDE SEQUENCE</scope>
</reference>
<feature type="compositionally biased region" description="Basic residues" evidence="1">
    <location>
        <begin position="360"/>
        <end position="371"/>
    </location>
</feature>
<protein>
    <submittedName>
        <fullName evidence="2">Uncharacterized protein</fullName>
    </submittedName>
</protein>
<gene>
    <name evidence="2" type="ORF">SDC9_26437</name>
</gene>
<accession>A0A644UN94</accession>
<comment type="caution">
    <text evidence="2">The sequence shown here is derived from an EMBL/GenBank/DDBJ whole genome shotgun (WGS) entry which is preliminary data.</text>
</comment>
<feature type="region of interest" description="Disordered" evidence="1">
    <location>
        <begin position="195"/>
        <end position="231"/>
    </location>
</feature>